<protein>
    <submittedName>
        <fullName evidence="5">Uncharacterized protein</fullName>
    </submittedName>
</protein>
<dbReference type="NCBIfam" id="TIGR01730">
    <property type="entry name" value="RND_mfp"/>
    <property type="match status" value="1"/>
</dbReference>
<name>X0ZUD4_9ZZZZ</name>
<dbReference type="Pfam" id="PF25954">
    <property type="entry name" value="Beta-barrel_RND_2"/>
    <property type="match status" value="1"/>
</dbReference>
<feature type="domain" description="Multidrug resistance protein MdtA-like barrel-sandwich hybrid" evidence="2">
    <location>
        <begin position="69"/>
        <end position="195"/>
    </location>
</feature>
<dbReference type="PANTHER" id="PTHR30469">
    <property type="entry name" value="MULTIDRUG RESISTANCE PROTEIN MDTA"/>
    <property type="match status" value="1"/>
</dbReference>
<dbReference type="InterPro" id="IPR058625">
    <property type="entry name" value="MdtA-like_BSH"/>
</dbReference>
<reference evidence="5" key="1">
    <citation type="journal article" date="2014" name="Front. Microbiol.">
        <title>High frequency of phylogenetically diverse reductive dehalogenase-homologous genes in deep subseafloor sedimentary metagenomes.</title>
        <authorList>
            <person name="Kawai M."/>
            <person name="Futagami T."/>
            <person name="Toyoda A."/>
            <person name="Takaki Y."/>
            <person name="Nishi S."/>
            <person name="Hori S."/>
            <person name="Arai W."/>
            <person name="Tsubouchi T."/>
            <person name="Morono Y."/>
            <person name="Uchiyama I."/>
            <person name="Ito T."/>
            <person name="Fujiyama A."/>
            <person name="Inagaki F."/>
            <person name="Takami H."/>
        </authorList>
    </citation>
    <scope>NUCLEOTIDE SEQUENCE</scope>
    <source>
        <strain evidence="5">Expedition CK06-06</strain>
    </source>
</reference>
<comment type="caution">
    <text evidence="5">The sequence shown here is derived from an EMBL/GenBank/DDBJ whole genome shotgun (WGS) entry which is preliminary data.</text>
</comment>
<organism evidence="5">
    <name type="scientific">marine sediment metagenome</name>
    <dbReference type="NCBI Taxonomy" id="412755"/>
    <lineage>
        <taxon>unclassified sequences</taxon>
        <taxon>metagenomes</taxon>
        <taxon>ecological metagenomes</taxon>
    </lineage>
</organism>
<dbReference type="InterPro" id="IPR058637">
    <property type="entry name" value="YknX-like_C"/>
</dbReference>
<dbReference type="PROSITE" id="PS51257">
    <property type="entry name" value="PROKAR_LIPOPROTEIN"/>
    <property type="match status" value="1"/>
</dbReference>
<dbReference type="Pfam" id="PF25917">
    <property type="entry name" value="BSH_RND"/>
    <property type="match status" value="1"/>
</dbReference>
<sequence length="350" mass="38509">MQTKRLFSFLAVLLLTGLLATACKDKEGLATTETQTTRPPTIPVSVIAVKPESVRDVIFLPGTTEAWQDVQVTADTAGRIEWIGPREGESVNKGDLLIKIDVSALKAALDHAEAQLQLADDLYQRRRRLYERKIIAKEELDQSATQRKLAATDFEQVKVKYNHGFPRSPISGIINHLYVDAGEFIDTGKPIADIVNIDRIKINVRVPELDVRFVRKGQKTPVKIDAFPERALSGGVDFVAFKADPATKTFLVRTVIDNPFADIRPGMIARVAFVRRVIADALLAPLFALVDKGGERLVFVEKDGVAQSRTVSIGVIEGDRVQITSGLNPGDHLIVKGHTEVEDGMKVSVQ</sequence>
<dbReference type="InterPro" id="IPR058792">
    <property type="entry name" value="Beta-barrel_RND_2"/>
</dbReference>
<dbReference type="Gene3D" id="1.10.287.470">
    <property type="entry name" value="Helix hairpin bin"/>
    <property type="match status" value="1"/>
</dbReference>
<dbReference type="Gene3D" id="2.40.30.170">
    <property type="match status" value="1"/>
</dbReference>
<evidence type="ECO:0000313" key="5">
    <source>
        <dbReference type="EMBL" id="GAG64078.1"/>
    </source>
</evidence>
<dbReference type="GO" id="GO:0015562">
    <property type="term" value="F:efflux transmembrane transporter activity"/>
    <property type="evidence" value="ECO:0007669"/>
    <property type="project" value="TreeGrafter"/>
</dbReference>
<accession>X0ZUD4</accession>
<evidence type="ECO:0000256" key="1">
    <source>
        <dbReference type="ARBA" id="ARBA00009477"/>
    </source>
</evidence>
<feature type="domain" description="CusB-like beta-barrel" evidence="3">
    <location>
        <begin position="202"/>
        <end position="274"/>
    </location>
</feature>
<dbReference type="AlphaFoldDB" id="X0ZUD4"/>
<dbReference type="EMBL" id="BART01007819">
    <property type="protein sequence ID" value="GAG64078.1"/>
    <property type="molecule type" value="Genomic_DNA"/>
</dbReference>
<evidence type="ECO:0000259" key="3">
    <source>
        <dbReference type="Pfam" id="PF25954"/>
    </source>
</evidence>
<dbReference type="FunFam" id="2.40.30.170:FF:000010">
    <property type="entry name" value="Efflux RND transporter periplasmic adaptor subunit"/>
    <property type="match status" value="1"/>
</dbReference>
<dbReference type="InterPro" id="IPR006143">
    <property type="entry name" value="RND_pump_MFP"/>
</dbReference>
<feature type="domain" description="YknX-like C-terminal permuted SH3-like" evidence="4">
    <location>
        <begin position="285"/>
        <end position="349"/>
    </location>
</feature>
<comment type="similarity">
    <text evidence="1">Belongs to the membrane fusion protein (MFP) (TC 8.A.1) family.</text>
</comment>
<evidence type="ECO:0000259" key="2">
    <source>
        <dbReference type="Pfam" id="PF25917"/>
    </source>
</evidence>
<dbReference type="GO" id="GO:1990281">
    <property type="term" value="C:efflux pump complex"/>
    <property type="evidence" value="ECO:0007669"/>
    <property type="project" value="TreeGrafter"/>
</dbReference>
<dbReference type="Gene3D" id="2.40.420.20">
    <property type="match status" value="1"/>
</dbReference>
<dbReference type="Pfam" id="PF25989">
    <property type="entry name" value="YknX_C"/>
    <property type="match status" value="1"/>
</dbReference>
<evidence type="ECO:0000259" key="4">
    <source>
        <dbReference type="Pfam" id="PF25989"/>
    </source>
</evidence>
<proteinExistence type="inferred from homology"/>
<dbReference type="PANTHER" id="PTHR30469:SF15">
    <property type="entry name" value="HLYD FAMILY OF SECRETION PROTEINS"/>
    <property type="match status" value="1"/>
</dbReference>
<dbReference type="SUPFAM" id="SSF111369">
    <property type="entry name" value="HlyD-like secretion proteins"/>
    <property type="match status" value="1"/>
</dbReference>
<gene>
    <name evidence="5" type="ORF">S01H4_17720</name>
</gene>
<dbReference type="Gene3D" id="2.40.50.100">
    <property type="match status" value="1"/>
</dbReference>